<feature type="non-terminal residue" evidence="1">
    <location>
        <position position="194"/>
    </location>
</feature>
<protein>
    <recommendedName>
        <fullName evidence="3">Endonuclease/exonuclease/phosphatase domain-containing protein</fullName>
    </recommendedName>
</protein>
<sequence length="194" mass="22604">MDSKEAVFFPKTSQSPDGLLNGDKLDKQRMEKVKRRCSFINGIDIETEGSRGGLCLAWKRDTEISLQSYSRNHIDIMVKEDNDEAEWRFTGFYGSPYVNNSSATWNLLKKLGQDKSHPWLVNGDFNEIMYSYKKCGGEPREESRMEAFREALEECLLEDLGYLGVWFTWERGNLPETNIRERLDRGVANDKWRQ</sequence>
<dbReference type="PANTHER" id="PTHR33710">
    <property type="entry name" value="BNAC02G09200D PROTEIN"/>
    <property type="match status" value="1"/>
</dbReference>
<name>A0A7J8UZ47_9ROSI</name>
<keyword evidence="2" id="KW-1185">Reference proteome</keyword>
<dbReference type="PANTHER" id="PTHR33710:SF62">
    <property type="entry name" value="DUF4283 DOMAIN PROTEIN"/>
    <property type="match status" value="1"/>
</dbReference>
<gene>
    <name evidence="1" type="ORF">Goklo_008226</name>
</gene>
<dbReference type="EMBL" id="JABFAB010000008">
    <property type="protein sequence ID" value="MBA0655797.1"/>
    <property type="molecule type" value="Genomic_DNA"/>
</dbReference>
<evidence type="ECO:0008006" key="3">
    <source>
        <dbReference type="Google" id="ProtNLM"/>
    </source>
</evidence>
<accession>A0A7J8UZ47</accession>
<comment type="caution">
    <text evidence="1">The sequence shown here is derived from an EMBL/GenBank/DDBJ whole genome shotgun (WGS) entry which is preliminary data.</text>
</comment>
<dbReference type="InterPro" id="IPR036691">
    <property type="entry name" value="Endo/exonu/phosph_ase_sf"/>
</dbReference>
<organism evidence="1 2">
    <name type="scientific">Gossypium klotzschianum</name>
    <dbReference type="NCBI Taxonomy" id="34286"/>
    <lineage>
        <taxon>Eukaryota</taxon>
        <taxon>Viridiplantae</taxon>
        <taxon>Streptophyta</taxon>
        <taxon>Embryophyta</taxon>
        <taxon>Tracheophyta</taxon>
        <taxon>Spermatophyta</taxon>
        <taxon>Magnoliopsida</taxon>
        <taxon>eudicotyledons</taxon>
        <taxon>Gunneridae</taxon>
        <taxon>Pentapetalae</taxon>
        <taxon>rosids</taxon>
        <taxon>malvids</taxon>
        <taxon>Malvales</taxon>
        <taxon>Malvaceae</taxon>
        <taxon>Malvoideae</taxon>
        <taxon>Gossypium</taxon>
    </lineage>
</organism>
<proteinExistence type="predicted"/>
<reference evidence="1 2" key="1">
    <citation type="journal article" date="2019" name="Genome Biol. Evol.">
        <title>Insights into the evolution of the New World diploid cottons (Gossypium, subgenus Houzingenia) based on genome sequencing.</title>
        <authorList>
            <person name="Grover C.E."/>
            <person name="Arick M.A. 2nd"/>
            <person name="Thrash A."/>
            <person name="Conover J.L."/>
            <person name="Sanders W.S."/>
            <person name="Peterson D.G."/>
            <person name="Frelichowski J.E."/>
            <person name="Scheffler J.A."/>
            <person name="Scheffler B.E."/>
            <person name="Wendel J.F."/>
        </authorList>
    </citation>
    <scope>NUCLEOTIDE SEQUENCE [LARGE SCALE GENOMIC DNA]</scope>
    <source>
        <strain evidence="1">57</strain>
        <tissue evidence="1">Leaf</tissue>
    </source>
</reference>
<dbReference type="Gene3D" id="3.60.10.10">
    <property type="entry name" value="Endonuclease/exonuclease/phosphatase"/>
    <property type="match status" value="1"/>
</dbReference>
<dbReference type="SUPFAM" id="SSF56219">
    <property type="entry name" value="DNase I-like"/>
    <property type="match status" value="1"/>
</dbReference>
<evidence type="ECO:0000313" key="2">
    <source>
        <dbReference type="Proteomes" id="UP000593573"/>
    </source>
</evidence>
<dbReference type="OrthoDB" id="995083at2759"/>
<dbReference type="Proteomes" id="UP000593573">
    <property type="component" value="Unassembled WGS sequence"/>
</dbReference>
<dbReference type="AlphaFoldDB" id="A0A7J8UZ47"/>
<evidence type="ECO:0000313" key="1">
    <source>
        <dbReference type="EMBL" id="MBA0655797.1"/>
    </source>
</evidence>